<gene>
    <name evidence="1" type="ORF">BECKLFY1418C_GA0070996_106518</name>
</gene>
<proteinExistence type="predicted"/>
<accession>A0A450WSG9</accession>
<evidence type="ECO:0000313" key="1">
    <source>
        <dbReference type="EMBL" id="VFK19960.1"/>
    </source>
</evidence>
<sequence>MPVDIFFENGYYHGIVGLFLDRTEIEQKMVEVYLRDGSVFQFCFLLSWLMRGFPPHIGIQITFLNNRGFILRQTILGKDVIHITIECRKS</sequence>
<reference evidence="1" key="1">
    <citation type="submission" date="2019-02" db="EMBL/GenBank/DDBJ databases">
        <authorList>
            <person name="Gruber-Vodicka R. H."/>
            <person name="Seah K. B. B."/>
        </authorList>
    </citation>
    <scope>NUCLEOTIDE SEQUENCE</scope>
    <source>
        <strain evidence="1">BECK_BY7</strain>
    </source>
</reference>
<dbReference type="EMBL" id="CAADFN010000065">
    <property type="protein sequence ID" value="VFK19960.1"/>
    <property type="molecule type" value="Genomic_DNA"/>
</dbReference>
<organism evidence="1">
    <name type="scientific">Candidatus Kentrum sp. LFY</name>
    <dbReference type="NCBI Taxonomy" id="2126342"/>
    <lineage>
        <taxon>Bacteria</taxon>
        <taxon>Pseudomonadati</taxon>
        <taxon>Pseudomonadota</taxon>
        <taxon>Gammaproteobacteria</taxon>
        <taxon>Candidatus Kentrum</taxon>
    </lineage>
</organism>
<dbReference type="AlphaFoldDB" id="A0A450WSG9"/>
<name>A0A450WSG9_9GAMM</name>
<protein>
    <submittedName>
        <fullName evidence="1">Uncharacterized protein</fullName>
    </submittedName>
</protein>